<sequence length="246" mass="29154">MKIIAVLLILVIIVGAITFFILTIPKREVEKVLKEEFDNQIEIIDYRKKYNWSNKFLPKTVGYSTVYLHDKKEEINFLIGHTYKEDQVGLIDSPLTIKRNVRHSKLSALSFTNKLKDKAQNFKKISNRDFFVKFHSSGKYQIIIFAKERQFTVNKDQEFLAKVKLYLAKNQDVNILVLPQKYKQYFTDEIKRGYFRNFEVNNFLKAENIKNDKIVTSAFLGHQLNFYQKVYQIDYVDQKIKITEKG</sequence>
<keyword evidence="1" id="KW-1133">Transmembrane helix</keyword>
<protein>
    <submittedName>
        <fullName evidence="2">Uncharacterized protein</fullName>
    </submittedName>
</protein>
<keyword evidence="3" id="KW-1185">Reference proteome</keyword>
<evidence type="ECO:0000313" key="2">
    <source>
        <dbReference type="EMBL" id="ADO77192.1"/>
    </source>
</evidence>
<feature type="transmembrane region" description="Helical" evidence="1">
    <location>
        <begin position="6"/>
        <end position="24"/>
    </location>
</feature>
<dbReference type="Proteomes" id="UP000006866">
    <property type="component" value="Chromosome"/>
</dbReference>
<dbReference type="PATRIC" id="fig|572479.3.peg.1050"/>
<organism evidence="2 3">
    <name type="scientific">Halanaerobium praevalens (strain ATCC 33744 / DSM 2228 / GSL)</name>
    <dbReference type="NCBI Taxonomy" id="572479"/>
    <lineage>
        <taxon>Bacteria</taxon>
        <taxon>Bacillati</taxon>
        <taxon>Bacillota</taxon>
        <taxon>Clostridia</taxon>
        <taxon>Halanaerobiales</taxon>
        <taxon>Halanaerobiaceae</taxon>
        <taxon>Halanaerobium</taxon>
    </lineage>
</organism>
<name>E3DLF3_HALPG</name>
<gene>
    <name evidence="2" type="ordered locus">Hprae_1039</name>
</gene>
<dbReference type="HOGENOM" id="CLU_1127843_0_0_9"/>
<accession>E3DLF3</accession>
<reference evidence="3" key="1">
    <citation type="submission" date="2010-10" db="EMBL/GenBank/DDBJ databases">
        <title>The complete genome of Halanaerobium praevalens DSM 2228.</title>
        <authorList>
            <consortium name="US DOE Joint Genome Institute (JGI-PGF)"/>
            <person name="Lucas S."/>
            <person name="Copeland A."/>
            <person name="Lapidus A."/>
            <person name="Glavina del Rio T."/>
            <person name="Dalin E."/>
            <person name="Tice H."/>
            <person name="Bruce D."/>
            <person name="Goodwin L."/>
            <person name="Pitluck S."/>
            <person name="Kyrpides N."/>
            <person name="Mavromatis K."/>
            <person name="Ivanova N."/>
            <person name="Ovchinnikova G."/>
            <person name="Chertkov O."/>
            <person name="Detter J.C."/>
            <person name="Han C."/>
            <person name="Larimer F."/>
            <person name="Land M."/>
            <person name="Hauser L."/>
            <person name="Markowitz V."/>
            <person name="Cheng J.-F."/>
            <person name="Hugenholtz P."/>
            <person name="Woyke T."/>
            <person name="Wu D."/>
            <person name="Tindall B."/>
            <person name="Pomrenke H.G."/>
            <person name="Brambilla E."/>
            <person name="Klenk H.-P."/>
            <person name="Eisen J.A."/>
        </authorList>
    </citation>
    <scope>NUCLEOTIDE SEQUENCE [LARGE SCALE GENOMIC DNA]</scope>
    <source>
        <strain evidence="3">ATCC 33744 / DSM 2228 / GSL</strain>
    </source>
</reference>
<dbReference type="AlphaFoldDB" id="E3DLF3"/>
<dbReference type="KEGG" id="hpk:Hprae_1039"/>
<evidence type="ECO:0000256" key="1">
    <source>
        <dbReference type="SAM" id="Phobius"/>
    </source>
</evidence>
<dbReference type="EMBL" id="CP002175">
    <property type="protein sequence ID" value="ADO77192.1"/>
    <property type="molecule type" value="Genomic_DNA"/>
</dbReference>
<reference evidence="2 3" key="2">
    <citation type="journal article" date="2011" name="Stand. Genomic Sci.">
        <title>Complete genome sequence of the extremely halophilic Halanaerobium praevalens type strain (GSL).</title>
        <authorList>
            <person name="Ivanova N."/>
            <person name="Sikorski J."/>
            <person name="Chertkov O."/>
            <person name="Nolan M."/>
            <person name="Lucas S."/>
            <person name="Hammon N."/>
            <person name="Deshpande S."/>
            <person name="Cheng J.F."/>
            <person name="Tapia R."/>
            <person name="Han C."/>
            <person name="Goodwin L."/>
            <person name="Pitluck S."/>
            <person name="Huntemann M."/>
            <person name="Liolios K."/>
            <person name="Pagani I."/>
            <person name="Mavromatis K."/>
            <person name="Ovchinikova G."/>
            <person name="Pati A."/>
            <person name="Chen A."/>
            <person name="Palaniappan K."/>
            <person name="Land M."/>
            <person name="Hauser L."/>
            <person name="Brambilla E.M."/>
            <person name="Kannan K.P."/>
            <person name="Rohde M."/>
            <person name="Tindall B.J."/>
            <person name="Goker M."/>
            <person name="Detter J.C."/>
            <person name="Woyke T."/>
            <person name="Bristow J."/>
            <person name="Eisen J.A."/>
            <person name="Markowitz V."/>
            <person name="Hugenholtz P."/>
            <person name="Kyrpides N.C."/>
            <person name="Klenk H.P."/>
            <person name="Lapidus A."/>
        </authorList>
    </citation>
    <scope>NUCLEOTIDE SEQUENCE [LARGE SCALE GENOMIC DNA]</scope>
    <source>
        <strain evidence="3">ATCC 33744 / DSM 2228 / GSL</strain>
    </source>
</reference>
<keyword evidence="1" id="KW-0472">Membrane</keyword>
<dbReference type="OrthoDB" id="2120078at2"/>
<evidence type="ECO:0000313" key="3">
    <source>
        <dbReference type="Proteomes" id="UP000006866"/>
    </source>
</evidence>
<dbReference type="RefSeq" id="WP_014553225.1">
    <property type="nucleotide sequence ID" value="NC_017455.1"/>
</dbReference>
<proteinExistence type="predicted"/>
<keyword evidence="1" id="KW-0812">Transmembrane</keyword>
<dbReference type="STRING" id="572479.Hprae_1039"/>